<evidence type="ECO:0000256" key="1">
    <source>
        <dbReference type="ARBA" id="ARBA00004751"/>
    </source>
</evidence>
<dbReference type="Gene3D" id="1.10.580.10">
    <property type="entry name" value="Citrate Synthase, domain 1"/>
    <property type="match status" value="1"/>
</dbReference>
<evidence type="ECO:0000256" key="4">
    <source>
        <dbReference type="ARBA" id="ARBA00022679"/>
    </source>
</evidence>
<protein>
    <recommendedName>
        <fullName evidence="3">citrate synthase (unknown stereospecificity)</fullName>
        <ecNumber evidence="3">2.3.3.16</ecNumber>
    </recommendedName>
</protein>
<reference evidence="7" key="1">
    <citation type="submission" date="2019-12" db="EMBL/GenBank/DDBJ databases">
        <title>Whole-genome sequence of tobacco pathogen Ralstonia pseudosolanacearum strain RS, originating from Yunnan province of China.</title>
        <authorList>
            <person name="Lu C.-H."/>
        </authorList>
    </citation>
    <scope>NUCLEOTIDE SEQUENCE [LARGE SCALE GENOMIC DNA]</scope>
    <source>
        <strain evidence="7">RS</strain>
        <plasmid evidence="7">pRS</plasmid>
    </source>
</reference>
<organism evidence="6 7">
    <name type="scientific">Ralstonia nicotianae</name>
    <dbReference type="NCBI Taxonomy" id="3037696"/>
    <lineage>
        <taxon>Bacteria</taxon>
        <taxon>Pseudomonadati</taxon>
        <taxon>Pseudomonadota</taxon>
        <taxon>Betaproteobacteria</taxon>
        <taxon>Burkholderiales</taxon>
        <taxon>Burkholderiaceae</taxon>
        <taxon>Ralstonia</taxon>
        <taxon>Ralstonia solanacearum species complex</taxon>
    </lineage>
</organism>
<geneLocation type="plasmid" evidence="6 7">
    <name>pRS</name>
</geneLocation>
<keyword evidence="7" id="KW-1185">Reference proteome</keyword>
<dbReference type="InterPro" id="IPR036969">
    <property type="entry name" value="Citrate_synthase_sf"/>
</dbReference>
<keyword evidence="6" id="KW-0614">Plasmid</keyword>
<dbReference type="EMBL" id="CP046675">
    <property type="protein sequence ID" value="QUP61550.1"/>
    <property type="molecule type" value="Genomic_DNA"/>
</dbReference>
<comment type="pathway">
    <text evidence="1">Carbohydrate metabolism; tricarboxylic acid cycle; isocitrate from oxaloacetate: step 1/2.</text>
</comment>
<keyword evidence="4" id="KW-0808">Transferase</keyword>
<evidence type="ECO:0000256" key="5">
    <source>
        <dbReference type="SAM" id="MobiDB-lite"/>
    </source>
</evidence>
<feature type="region of interest" description="Disordered" evidence="5">
    <location>
        <begin position="1"/>
        <end position="25"/>
    </location>
</feature>
<sequence length="444" mass="47342">MKPAHRKDANGTTLAAAPGSRDEPPGELIDARTAMAMLAVKPQTLYAYVSRGLIRAVSAQPGSKGSLYYRQDVEVLQLRGRKDRPRVQTAQSALRIGGEPVLKSGITAITDEGPCYRGVKATDLARSGRPFEDCIELLWSGVLPARSLRWQAQSLPPAFDGFLDSIAAAAAVSNTRRLFSLSIEALAICRGANAELSAGASVLAARQLMQVLASMLGFLRERPRFEPASEHASLAEWLCGSLDLEASAANVQMLNAALIICADHELAPSTFVARIAASAGADLYSCVSSALGAFEGIFTGLGCDLAEDMLRRCPTPAKYVESLREIMLTRQPLPGYNHAIYPDGDPRAAVLLNLLHARAQKDKRAEIVLASIRAARARLKVMPSLNVGLAGVTVALGLPARTAGALMALARTAGWIAHVFEQRLAGFLVRPRVEYVGAITAAPR</sequence>
<dbReference type="Pfam" id="PF00285">
    <property type="entry name" value="Citrate_synt"/>
    <property type="match status" value="1"/>
</dbReference>
<dbReference type="EC" id="2.3.3.16" evidence="3"/>
<dbReference type="PANTHER" id="PTHR11739:SF4">
    <property type="entry name" value="CITRATE SYNTHASE, PEROXISOMAL"/>
    <property type="match status" value="1"/>
</dbReference>
<dbReference type="PANTHER" id="PTHR11739">
    <property type="entry name" value="CITRATE SYNTHASE"/>
    <property type="match status" value="1"/>
</dbReference>
<proteinExistence type="inferred from homology"/>
<comment type="similarity">
    <text evidence="2">Belongs to the citrate synthase family.</text>
</comment>
<dbReference type="SUPFAM" id="SSF48256">
    <property type="entry name" value="Citrate synthase"/>
    <property type="match status" value="1"/>
</dbReference>
<name>A0ABX8A206_9RALS</name>
<dbReference type="Proteomes" id="UP000680989">
    <property type="component" value="Plasmid pRS"/>
</dbReference>
<evidence type="ECO:0000313" key="7">
    <source>
        <dbReference type="Proteomes" id="UP000680989"/>
    </source>
</evidence>
<gene>
    <name evidence="6" type="ORF">GO999_24160</name>
</gene>
<evidence type="ECO:0000313" key="6">
    <source>
        <dbReference type="EMBL" id="QUP61550.1"/>
    </source>
</evidence>
<dbReference type="Gene3D" id="1.10.230.10">
    <property type="entry name" value="Cytochrome P450-Terp, domain 2"/>
    <property type="match status" value="1"/>
</dbReference>
<evidence type="ECO:0000256" key="2">
    <source>
        <dbReference type="ARBA" id="ARBA00010566"/>
    </source>
</evidence>
<evidence type="ECO:0000256" key="3">
    <source>
        <dbReference type="ARBA" id="ARBA00012972"/>
    </source>
</evidence>
<dbReference type="InterPro" id="IPR016142">
    <property type="entry name" value="Citrate_synth-like_lrg_a-sub"/>
</dbReference>
<accession>A0ABX8A206</accession>
<dbReference type="InterPro" id="IPR016143">
    <property type="entry name" value="Citrate_synth-like_sm_a-sub"/>
</dbReference>
<dbReference type="InterPro" id="IPR002020">
    <property type="entry name" value="Citrate_synthase"/>
</dbReference>